<sequence length="399" mass="43534">MLSCHDHRNCPMIPNDFQAISELDLQRLVDSGIPENLTLEYKRALPSGQGEEKYDLLADWTAMANTEGGDILYGVAEDKGLPIELVGLEIPDPDQLKQSLLNKIRDGSEPQLAGIQIRSIPLSSGKSILLVRIARSWNAPHRVVLSKHGHFYARNAAGNYQLDVAGLKSAFVASENIGNRVAEFVADRLARLGANRGPVHMEDIGLMVLHLVPLSAFSLPGHVRLGLTKTSVAEFRMFGTVLGQSRFNIDGAVVSDGAPTGNYSYTQVFRHGAVESVMACVSPPNEPKTLYGKYMVNEIVSSVGNFKNCLARLNVQPPFVVSLAFLNVKGYRLLTGSMYDAINRDVLPDDSVLLPDILIQAEDFAAHTALRPLFDVLWNTFGKEACPYYAADGTLNANA</sequence>
<organism evidence="2 3">
    <name type="scientific">Pseudoduganella rivuli</name>
    <dbReference type="NCBI Taxonomy" id="2666085"/>
    <lineage>
        <taxon>Bacteria</taxon>
        <taxon>Pseudomonadati</taxon>
        <taxon>Pseudomonadota</taxon>
        <taxon>Betaproteobacteria</taxon>
        <taxon>Burkholderiales</taxon>
        <taxon>Oxalobacteraceae</taxon>
        <taxon>Telluria group</taxon>
        <taxon>Pseudoduganella</taxon>
    </lineage>
</organism>
<evidence type="ECO:0000313" key="2">
    <source>
        <dbReference type="EMBL" id="MRV71310.1"/>
    </source>
</evidence>
<dbReference type="Gene3D" id="3.30.950.30">
    <property type="entry name" value="Schlafen, AAA domain"/>
    <property type="match status" value="1"/>
</dbReference>
<dbReference type="InterPro" id="IPR038461">
    <property type="entry name" value="Schlafen_AlbA_2_dom_sf"/>
</dbReference>
<dbReference type="AlphaFoldDB" id="A0A7X2LQG2"/>
<dbReference type="Proteomes" id="UP000446768">
    <property type="component" value="Unassembled WGS sequence"/>
</dbReference>
<evidence type="ECO:0000259" key="1">
    <source>
        <dbReference type="Pfam" id="PF04326"/>
    </source>
</evidence>
<dbReference type="InterPro" id="IPR007421">
    <property type="entry name" value="Schlafen_AlbA_2_dom"/>
</dbReference>
<dbReference type="EMBL" id="WKJJ01000003">
    <property type="protein sequence ID" value="MRV71310.1"/>
    <property type="molecule type" value="Genomic_DNA"/>
</dbReference>
<dbReference type="Pfam" id="PF04326">
    <property type="entry name" value="SLFN_AlbA_2"/>
    <property type="match status" value="1"/>
</dbReference>
<proteinExistence type="predicted"/>
<accession>A0A7X2LQG2</accession>
<evidence type="ECO:0000313" key="3">
    <source>
        <dbReference type="Proteomes" id="UP000446768"/>
    </source>
</evidence>
<comment type="caution">
    <text evidence="2">The sequence shown here is derived from an EMBL/GenBank/DDBJ whole genome shotgun (WGS) entry which is preliminary data.</text>
</comment>
<keyword evidence="3" id="KW-1185">Reference proteome</keyword>
<protein>
    <recommendedName>
        <fullName evidence="1">Schlafen AlbA-2 domain-containing protein</fullName>
    </recommendedName>
</protein>
<gene>
    <name evidence="2" type="ORF">GJ700_06195</name>
</gene>
<reference evidence="2 3" key="1">
    <citation type="submission" date="2019-11" db="EMBL/GenBank/DDBJ databases">
        <title>Novel species isolated from a subtropical stream in China.</title>
        <authorList>
            <person name="Lu H."/>
        </authorList>
    </citation>
    <scope>NUCLEOTIDE SEQUENCE [LARGE SCALE GENOMIC DNA]</scope>
    <source>
        <strain evidence="2 3">FT92W</strain>
    </source>
</reference>
<name>A0A7X2LQG2_9BURK</name>
<feature type="domain" description="Schlafen AlbA-2" evidence="1">
    <location>
        <begin position="35"/>
        <end position="162"/>
    </location>
</feature>